<evidence type="ECO:0000256" key="10">
    <source>
        <dbReference type="ARBA" id="ARBA00023002"/>
    </source>
</evidence>
<comment type="cofactor">
    <cofactor evidence="1">
        <name>FMN</name>
        <dbReference type="ChEBI" id="CHEBI:58210"/>
    </cofactor>
</comment>
<evidence type="ECO:0000256" key="9">
    <source>
        <dbReference type="ARBA" id="ARBA00022857"/>
    </source>
</evidence>
<gene>
    <name evidence="12" type="ORF">DPMN_177119</name>
</gene>
<organism evidence="12 13">
    <name type="scientific">Dreissena polymorpha</name>
    <name type="common">Zebra mussel</name>
    <name type="synonym">Mytilus polymorpha</name>
    <dbReference type="NCBI Taxonomy" id="45954"/>
    <lineage>
        <taxon>Eukaryota</taxon>
        <taxon>Metazoa</taxon>
        <taxon>Spiralia</taxon>
        <taxon>Lophotrochozoa</taxon>
        <taxon>Mollusca</taxon>
        <taxon>Bivalvia</taxon>
        <taxon>Autobranchia</taxon>
        <taxon>Heteroconchia</taxon>
        <taxon>Euheterodonta</taxon>
        <taxon>Imparidentia</taxon>
        <taxon>Neoheterodontei</taxon>
        <taxon>Myida</taxon>
        <taxon>Dreissenoidea</taxon>
        <taxon>Dreissenidae</taxon>
        <taxon>Dreissena</taxon>
    </lineage>
</organism>
<keyword evidence="8" id="KW-0274">FAD</keyword>
<keyword evidence="13" id="KW-1185">Reference proteome</keyword>
<evidence type="ECO:0000256" key="4">
    <source>
        <dbReference type="ARBA" id="ARBA00007762"/>
    </source>
</evidence>
<keyword evidence="6" id="KW-0285">Flavoprotein</keyword>
<evidence type="ECO:0000256" key="8">
    <source>
        <dbReference type="ARBA" id="ARBA00022827"/>
    </source>
</evidence>
<evidence type="ECO:0000256" key="11">
    <source>
        <dbReference type="ARBA" id="ARBA00031313"/>
    </source>
</evidence>
<dbReference type="OrthoDB" id="409189at2759"/>
<dbReference type="Pfam" id="PF16690">
    <property type="entry name" value="MMACHC"/>
    <property type="match status" value="1"/>
</dbReference>
<name>A0A9D4IJX5_DREPO</name>
<evidence type="ECO:0000313" key="13">
    <source>
        <dbReference type="Proteomes" id="UP000828390"/>
    </source>
</evidence>
<dbReference type="PANTHER" id="PTHR31457:SF2">
    <property type="entry name" value="CYANOCOBALAMIN REDUCTASE _ ALKYLCOBALAMIN DEALKYLASE"/>
    <property type="match status" value="1"/>
</dbReference>
<dbReference type="PANTHER" id="PTHR31457">
    <property type="entry name" value="METHYLMALONIC ACIDURIA AND HOMOCYSTINURIA TYPE C PROTEIN"/>
    <property type="match status" value="1"/>
</dbReference>
<comment type="cofactor">
    <cofactor evidence="2">
        <name>FAD</name>
        <dbReference type="ChEBI" id="CHEBI:57692"/>
    </cofactor>
</comment>
<dbReference type="GO" id="GO:0009235">
    <property type="term" value="P:cobalamin metabolic process"/>
    <property type="evidence" value="ECO:0007669"/>
    <property type="project" value="TreeGrafter"/>
</dbReference>
<keyword evidence="10" id="KW-0560">Oxidoreductase</keyword>
<proteinExistence type="inferred from homology"/>
<comment type="similarity">
    <text evidence="4">Belongs to the MMACHC family.</text>
</comment>
<dbReference type="GO" id="GO:0071949">
    <property type="term" value="F:FAD binding"/>
    <property type="evidence" value="ECO:0007669"/>
    <property type="project" value="TreeGrafter"/>
</dbReference>
<keyword evidence="7" id="KW-0288">FMN</keyword>
<reference evidence="12" key="1">
    <citation type="journal article" date="2019" name="bioRxiv">
        <title>The Genome of the Zebra Mussel, Dreissena polymorpha: A Resource for Invasive Species Research.</title>
        <authorList>
            <person name="McCartney M.A."/>
            <person name="Auch B."/>
            <person name="Kono T."/>
            <person name="Mallez S."/>
            <person name="Zhang Y."/>
            <person name="Obille A."/>
            <person name="Becker A."/>
            <person name="Abrahante J.E."/>
            <person name="Garbe J."/>
            <person name="Badalamenti J.P."/>
            <person name="Herman A."/>
            <person name="Mangelson H."/>
            <person name="Liachko I."/>
            <person name="Sullivan S."/>
            <person name="Sone E.D."/>
            <person name="Koren S."/>
            <person name="Silverstein K.A.T."/>
            <person name="Beckman K.B."/>
            <person name="Gohl D.M."/>
        </authorList>
    </citation>
    <scope>NUCLEOTIDE SEQUENCE</scope>
    <source>
        <strain evidence="12">Duluth1</strain>
        <tissue evidence="12">Whole animal</tissue>
    </source>
</reference>
<keyword evidence="9" id="KW-0521">NADP</keyword>
<dbReference type="EMBL" id="JAIWYP010000009">
    <property type="protein sequence ID" value="KAH3775714.1"/>
    <property type="molecule type" value="Genomic_DNA"/>
</dbReference>
<evidence type="ECO:0000313" key="12">
    <source>
        <dbReference type="EMBL" id="KAH3775714.1"/>
    </source>
</evidence>
<evidence type="ECO:0000256" key="6">
    <source>
        <dbReference type="ARBA" id="ARBA00022630"/>
    </source>
</evidence>
<comment type="subcellular location">
    <subcellularLocation>
        <location evidence="3">Cytoplasm</location>
    </subcellularLocation>
</comment>
<evidence type="ECO:0000256" key="1">
    <source>
        <dbReference type="ARBA" id="ARBA00001917"/>
    </source>
</evidence>
<dbReference type="GO" id="GO:0032451">
    <property type="term" value="F:demethylase activity"/>
    <property type="evidence" value="ECO:0007669"/>
    <property type="project" value="TreeGrafter"/>
</dbReference>
<evidence type="ECO:0000256" key="3">
    <source>
        <dbReference type="ARBA" id="ARBA00004496"/>
    </source>
</evidence>
<comment type="caution">
    <text evidence="12">The sequence shown here is derived from an EMBL/GenBank/DDBJ whole genome shotgun (WGS) entry which is preliminary data.</text>
</comment>
<dbReference type="AlphaFoldDB" id="A0A9D4IJX5"/>
<keyword evidence="5" id="KW-0963">Cytoplasm</keyword>
<dbReference type="GO" id="GO:0005737">
    <property type="term" value="C:cytoplasm"/>
    <property type="evidence" value="ECO:0007669"/>
    <property type="project" value="UniProtKB-SubCell"/>
</dbReference>
<evidence type="ECO:0000256" key="7">
    <source>
        <dbReference type="ARBA" id="ARBA00022643"/>
    </source>
</evidence>
<reference evidence="12" key="2">
    <citation type="submission" date="2020-11" db="EMBL/GenBank/DDBJ databases">
        <authorList>
            <person name="McCartney M.A."/>
            <person name="Auch B."/>
            <person name="Kono T."/>
            <person name="Mallez S."/>
            <person name="Becker A."/>
            <person name="Gohl D.M."/>
            <person name="Silverstein K.A.T."/>
            <person name="Koren S."/>
            <person name="Bechman K.B."/>
            <person name="Herman A."/>
            <person name="Abrahante J.E."/>
            <person name="Garbe J."/>
        </authorList>
    </citation>
    <scope>NUCLEOTIDE SEQUENCE</scope>
    <source>
        <strain evidence="12">Duluth1</strain>
        <tissue evidence="12">Whole animal</tissue>
    </source>
</reference>
<dbReference type="Proteomes" id="UP000828390">
    <property type="component" value="Unassembled WGS sequence"/>
</dbReference>
<sequence>MYVNILSKVAERLAKVGLETHPFKIGWYNEHVGEHFKFPLDYDTFALLVISTPDMFENGLWHFILREECTGTQDMLDTFLKEQFSAIKQMYADMDIEAIHDFEMLPNHRPRVLVQTAGHVSGAAYFYQQKDVHPNPWGDKKLFGVSIHPKYGGWFALRGVLIFKNVQCPELPRLNPPDCVQSFELRKELLERFNDRWQDWSYRDIIPVEHKYSERQKQYFGTLPKDRKALIEKWKAGGESHCNL</sequence>
<dbReference type="InterPro" id="IPR032037">
    <property type="entry name" value="MMACHC"/>
</dbReference>
<evidence type="ECO:0000256" key="5">
    <source>
        <dbReference type="ARBA" id="ARBA00022490"/>
    </source>
</evidence>
<dbReference type="GO" id="GO:0033787">
    <property type="term" value="F:cyanocobalamin reductase (cyanide-eliminating) (NADP+) activity"/>
    <property type="evidence" value="ECO:0007669"/>
    <property type="project" value="TreeGrafter"/>
</dbReference>
<dbReference type="CDD" id="cd12959">
    <property type="entry name" value="MMACHC-like"/>
    <property type="match status" value="1"/>
</dbReference>
<evidence type="ECO:0000256" key="2">
    <source>
        <dbReference type="ARBA" id="ARBA00001974"/>
    </source>
</evidence>
<accession>A0A9D4IJX5</accession>
<protein>
    <recommendedName>
        <fullName evidence="11">Cyanocobalamin reductase (cyanide-eliminating)</fullName>
    </recommendedName>
</protein>